<evidence type="ECO:0000313" key="2">
    <source>
        <dbReference type="Proteomes" id="UP000007266"/>
    </source>
</evidence>
<protein>
    <submittedName>
        <fullName evidence="1">Uncharacterized protein</fullName>
    </submittedName>
</protein>
<name>D6W996_TRICA</name>
<dbReference type="AlphaFoldDB" id="D6W996"/>
<dbReference type="Proteomes" id="UP000007266">
    <property type="component" value="Linkage group 2"/>
</dbReference>
<evidence type="ECO:0000313" key="1">
    <source>
        <dbReference type="EMBL" id="EEZ98467.1"/>
    </source>
</evidence>
<reference evidence="1 2" key="1">
    <citation type="journal article" date="2008" name="Nature">
        <title>The genome of the model beetle and pest Tribolium castaneum.</title>
        <authorList>
            <consortium name="Tribolium Genome Sequencing Consortium"/>
            <person name="Richards S."/>
            <person name="Gibbs R.A."/>
            <person name="Weinstock G.M."/>
            <person name="Brown S.J."/>
            <person name="Denell R."/>
            <person name="Beeman R.W."/>
            <person name="Gibbs R."/>
            <person name="Beeman R.W."/>
            <person name="Brown S.J."/>
            <person name="Bucher G."/>
            <person name="Friedrich M."/>
            <person name="Grimmelikhuijzen C.J."/>
            <person name="Klingler M."/>
            <person name="Lorenzen M."/>
            <person name="Richards S."/>
            <person name="Roth S."/>
            <person name="Schroder R."/>
            <person name="Tautz D."/>
            <person name="Zdobnov E.M."/>
            <person name="Muzny D."/>
            <person name="Gibbs R.A."/>
            <person name="Weinstock G.M."/>
            <person name="Attaway T."/>
            <person name="Bell S."/>
            <person name="Buhay C.J."/>
            <person name="Chandrabose M.N."/>
            <person name="Chavez D."/>
            <person name="Clerk-Blankenburg K.P."/>
            <person name="Cree A."/>
            <person name="Dao M."/>
            <person name="Davis C."/>
            <person name="Chacko J."/>
            <person name="Dinh H."/>
            <person name="Dugan-Rocha S."/>
            <person name="Fowler G."/>
            <person name="Garner T.T."/>
            <person name="Garnes J."/>
            <person name="Gnirke A."/>
            <person name="Hawes A."/>
            <person name="Hernandez J."/>
            <person name="Hines S."/>
            <person name="Holder M."/>
            <person name="Hume J."/>
            <person name="Jhangiani S.N."/>
            <person name="Joshi V."/>
            <person name="Khan Z.M."/>
            <person name="Jackson L."/>
            <person name="Kovar C."/>
            <person name="Kowis A."/>
            <person name="Lee S."/>
            <person name="Lewis L.R."/>
            <person name="Margolis J."/>
            <person name="Morgan M."/>
            <person name="Nazareth L.V."/>
            <person name="Nguyen N."/>
            <person name="Okwuonu G."/>
            <person name="Parker D."/>
            <person name="Richards S."/>
            <person name="Ruiz S.J."/>
            <person name="Santibanez J."/>
            <person name="Savard J."/>
            <person name="Scherer S.E."/>
            <person name="Schneider B."/>
            <person name="Sodergren E."/>
            <person name="Tautz D."/>
            <person name="Vattahil S."/>
            <person name="Villasana D."/>
            <person name="White C.S."/>
            <person name="Wright R."/>
            <person name="Park Y."/>
            <person name="Beeman R.W."/>
            <person name="Lord J."/>
            <person name="Oppert B."/>
            <person name="Lorenzen M."/>
            <person name="Brown S."/>
            <person name="Wang L."/>
            <person name="Savard J."/>
            <person name="Tautz D."/>
            <person name="Richards S."/>
            <person name="Weinstock G."/>
            <person name="Gibbs R.A."/>
            <person name="Liu Y."/>
            <person name="Worley K."/>
            <person name="Weinstock G."/>
            <person name="Elsik C.G."/>
            <person name="Reese J.T."/>
            <person name="Elhaik E."/>
            <person name="Landan G."/>
            <person name="Graur D."/>
            <person name="Arensburger P."/>
            <person name="Atkinson P."/>
            <person name="Beeman R.W."/>
            <person name="Beidler J."/>
            <person name="Brown S.J."/>
            <person name="Demuth J.P."/>
            <person name="Drury D.W."/>
            <person name="Du Y.Z."/>
            <person name="Fujiwara H."/>
            <person name="Lorenzen M."/>
            <person name="Maselli V."/>
            <person name="Osanai M."/>
            <person name="Park Y."/>
            <person name="Robertson H.M."/>
            <person name="Tu Z."/>
            <person name="Wang J.J."/>
            <person name="Wang S."/>
            <person name="Richards S."/>
            <person name="Song H."/>
            <person name="Zhang L."/>
            <person name="Sodergren E."/>
            <person name="Werner D."/>
            <person name="Stanke M."/>
            <person name="Morgenstern B."/>
            <person name="Solovyev V."/>
            <person name="Kosarev P."/>
            <person name="Brown G."/>
            <person name="Chen H.C."/>
            <person name="Ermolaeva O."/>
            <person name="Hlavina W."/>
            <person name="Kapustin Y."/>
            <person name="Kiryutin B."/>
            <person name="Kitts P."/>
            <person name="Maglott D."/>
            <person name="Pruitt K."/>
            <person name="Sapojnikov V."/>
            <person name="Souvorov A."/>
            <person name="Mackey A.J."/>
            <person name="Waterhouse R.M."/>
            <person name="Wyder S."/>
            <person name="Zdobnov E.M."/>
            <person name="Zdobnov E.M."/>
            <person name="Wyder S."/>
            <person name="Kriventseva E.V."/>
            <person name="Kadowaki T."/>
            <person name="Bork P."/>
            <person name="Aranda M."/>
            <person name="Bao R."/>
            <person name="Beermann A."/>
            <person name="Berns N."/>
            <person name="Bolognesi R."/>
            <person name="Bonneton F."/>
            <person name="Bopp D."/>
            <person name="Brown S.J."/>
            <person name="Bucher G."/>
            <person name="Butts T."/>
            <person name="Chaumot A."/>
            <person name="Denell R.E."/>
            <person name="Ferrier D.E."/>
            <person name="Friedrich M."/>
            <person name="Gordon C.M."/>
            <person name="Jindra M."/>
            <person name="Klingler M."/>
            <person name="Lan Q."/>
            <person name="Lattorff H.M."/>
            <person name="Laudet V."/>
            <person name="von Levetsow C."/>
            <person name="Liu Z."/>
            <person name="Lutz R."/>
            <person name="Lynch J.A."/>
            <person name="da Fonseca R.N."/>
            <person name="Posnien N."/>
            <person name="Reuter R."/>
            <person name="Roth S."/>
            <person name="Savard J."/>
            <person name="Schinko J.B."/>
            <person name="Schmitt C."/>
            <person name="Schoppmeier M."/>
            <person name="Schroder R."/>
            <person name="Shippy T.D."/>
            <person name="Simonnet F."/>
            <person name="Marques-Souza H."/>
            <person name="Tautz D."/>
            <person name="Tomoyasu Y."/>
            <person name="Trauner J."/>
            <person name="Van der Zee M."/>
            <person name="Vervoort M."/>
            <person name="Wittkopp N."/>
            <person name="Wimmer E.A."/>
            <person name="Yang X."/>
            <person name="Jones A.K."/>
            <person name="Sattelle D.B."/>
            <person name="Ebert P.R."/>
            <person name="Nelson D."/>
            <person name="Scott J.G."/>
            <person name="Beeman R.W."/>
            <person name="Muthukrishnan S."/>
            <person name="Kramer K.J."/>
            <person name="Arakane Y."/>
            <person name="Beeman R.W."/>
            <person name="Zhu Q."/>
            <person name="Hogenkamp D."/>
            <person name="Dixit R."/>
            <person name="Oppert B."/>
            <person name="Jiang H."/>
            <person name="Zou Z."/>
            <person name="Marshall J."/>
            <person name="Elpidina E."/>
            <person name="Vinokurov K."/>
            <person name="Oppert C."/>
            <person name="Zou Z."/>
            <person name="Evans J."/>
            <person name="Lu Z."/>
            <person name="Zhao P."/>
            <person name="Sumathipala N."/>
            <person name="Altincicek B."/>
            <person name="Vilcinskas A."/>
            <person name="Williams M."/>
            <person name="Hultmark D."/>
            <person name="Hetru C."/>
            <person name="Jiang H."/>
            <person name="Grimmelikhuijzen C.J."/>
            <person name="Hauser F."/>
            <person name="Cazzamali G."/>
            <person name="Williamson M."/>
            <person name="Park Y."/>
            <person name="Li B."/>
            <person name="Tanaka Y."/>
            <person name="Predel R."/>
            <person name="Neupert S."/>
            <person name="Schachtner J."/>
            <person name="Verleyen P."/>
            <person name="Raible F."/>
            <person name="Bork P."/>
            <person name="Friedrich M."/>
            <person name="Walden K.K."/>
            <person name="Robertson H.M."/>
            <person name="Angeli S."/>
            <person name="Foret S."/>
            <person name="Bucher G."/>
            <person name="Schuetz S."/>
            <person name="Maleszka R."/>
            <person name="Wimmer E.A."/>
            <person name="Beeman R.W."/>
            <person name="Lorenzen M."/>
            <person name="Tomoyasu Y."/>
            <person name="Miller S.C."/>
            <person name="Grossmann D."/>
            <person name="Bucher G."/>
        </authorList>
    </citation>
    <scope>NUCLEOTIDE SEQUENCE [LARGE SCALE GENOMIC DNA]</scope>
    <source>
        <strain evidence="1 2">Georgia GA2</strain>
    </source>
</reference>
<dbReference type="EMBL" id="KQ971312">
    <property type="protein sequence ID" value="EEZ98467.1"/>
    <property type="molecule type" value="Genomic_DNA"/>
</dbReference>
<reference evidence="1 2" key="2">
    <citation type="journal article" date="2010" name="Nucleic Acids Res.">
        <title>BeetleBase in 2010: revisions to provide comprehensive genomic information for Tribolium castaneum.</title>
        <authorList>
            <person name="Kim H.S."/>
            <person name="Murphy T."/>
            <person name="Xia J."/>
            <person name="Caragea D."/>
            <person name="Park Y."/>
            <person name="Beeman R.W."/>
            <person name="Lorenzen M.D."/>
            <person name="Butcher S."/>
            <person name="Manak J.R."/>
            <person name="Brown S.J."/>
        </authorList>
    </citation>
    <scope>GENOME REANNOTATION</scope>
    <source>
        <strain evidence="1 2">Georgia GA2</strain>
    </source>
</reference>
<dbReference type="HOGENOM" id="CLU_1779816_0_0_1"/>
<proteinExistence type="predicted"/>
<organism evidence="1 2">
    <name type="scientific">Tribolium castaneum</name>
    <name type="common">Red flour beetle</name>
    <dbReference type="NCBI Taxonomy" id="7070"/>
    <lineage>
        <taxon>Eukaryota</taxon>
        <taxon>Metazoa</taxon>
        <taxon>Ecdysozoa</taxon>
        <taxon>Arthropoda</taxon>
        <taxon>Hexapoda</taxon>
        <taxon>Insecta</taxon>
        <taxon>Pterygota</taxon>
        <taxon>Neoptera</taxon>
        <taxon>Endopterygota</taxon>
        <taxon>Coleoptera</taxon>
        <taxon>Polyphaga</taxon>
        <taxon>Cucujiformia</taxon>
        <taxon>Tenebrionidae</taxon>
        <taxon>Tenebrionidae incertae sedis</taxon>
        <taxon>Tribolium</taxon>
    </lineage>
</organism>
<keyword evidence="2" id="KW-1185">Reference proteome</keyword>
<gene>
    <name evidence="1" type="primary">GLEAN_00958</name>
    <name evidence="1" type="ORF">TcasGA2_TC000958</name>
</gene>
<sequence length="146" mass="16675">MLFITSGPGFTEGYVFDLNEVLQPQQIADTLSQTNDTDRQHVADFRVYKQMRSNTATYWHQSVFQRKFESHRDSTELVLEKLSIGNIFGIVDSIKCQTVAMGWFKLLRIIAARNRILIEGLAKCSCSATSKLIIRTISRSRPKLCN</sequence>
<accession>D6W996</accession>